<gene>
    <name evidence="1" type="ORF">SDC9_154131</name>
</gene>
<dbReference type="EMBL" id="VSSQ01052815">
    <property type="protein sequence ID" value="MPN06874.1"/>
    <property type="molecule type" value="Genomic_DNA"/>
</dbReference>
<reference evidence="1" key="1">
    <citation type="submission" date="2019-08" db="EMBL/GenBank/DDBJ databases">
        <authorList>
            <person name="Kucharzyk K."/>
            <person name="Murdoch R.W."/>
            <person name="Higgins S."/>
            <person name="Loffler F."/>
        </authorList>
    </citation>
    <scope>NUCLEOTIDE SEQUENCE</scope>
</reference>
<protein>
    <submittedName>
        <fullName evidence="1">Uncharacterized protein</fullName>
    </submittedName>
</protein>
<comment type="caution">
    <text evidence="1">The sequence shown here is derived from an EMBL/GenBank/DDBJ whole genome shotgun (WGS) entry which is preliminary data.</text>
</comment>
<accession>A0A645F2Q7</accession>
<organism evidence="1">
    <name type="scientific">bioreactor metagenome</name>
    <dbReference type="NCBI Taxonomy" id="1076179"/>
    <lineage>
        <taxon>unclassified sequences</taxon>
        <taxon>metagenomes</taxon>
        <taxon>ecological metagenomes</taxon>
    </lineage>
</organism>
<sequence>MRLNLIFGAVLGVVLSISAILIVETLDTSIKDEGDLIDHFTYPIIGIIPNLENPDKSRGYH</sequence>
<evidence type="ECO:0000313" key="1">
    <source>
        <dbReference type="EMBL" id="MPN06874.1"/>
    </source>
</evidence>
<proteinExistence type="predicted"/>
<dbReference type="AlphaFoldDB" id="A0A645F2Q7"/>
<name>A0A645F2Q7_9ZZZZ</name>